<dbReference type="KEGG" id="stac:ABII15_18135"/>
<sequence length="145" mass="15045">MSLEMAELAGQAGQYLAPAVSAYGAAVLTRAESAAADGTANVGRRILRAVWRRRDERGRAELEAAVRDVDEAPDDEDAAAALRQQIKRALRDDAELRAELAGLLPAGGGTVNVTASGERSIAADTITNAVTGDHVTFGGDGRTDA</sequence>
<reference evidence="1" key="1">
    <citation type="submission" date="2024-06" db="EMBL/GenBank/DDBJ databases">
        <title>Streptomyces sp. strain HUAS MG91 genome sequences.</title>
        <authorList>
            <person name="Mo P."/>
        </authorList>
    </citation>
    <scope>NUCLEOTIDE SEQUENCE</scope>
    <source>
        <strain evidence="1">HUAS MG91</strain>
    </source>
</reference>
<gene>
    <name evidence="1" type="ORF">ABII15_18135</name>
</gene>
<name>A0AAU8IU78_9ACTN</name>
<dbReference type="RefSeq" id="WP_353943368.1">
    <property type="nucleotide sequence ID" value="NZ_CP159534.1"/>
</dbReference>
<accession>A0AAU8IU78</accession>
<evidence type="ECO:0000313" key="1">
    <source>
        <dbReference type="EMBL" id="XCJ71769.1"/>
    </source>
</evidence>
<organism evidence="1">
    <name type="scientific">Streptomyces tabacisoli</name>
    <dbReference type="NCBI Taxonomy" id="3156398"/>
    <lineage>
        <taxon>Bacteria</taxon>
        <taxon>Bacillati</taxon>
        <taxon>Actinomycetota</taxon>
        <taxon>Actinomycetes</taxon>
        <taxon>Kitasatosporales</taxon>
        <taxon>Streptomycetaceae</taxon>
        <taxon>Streptomyces</taxon>
    </lineage>
</organism>
<dbReference type="EMBL" id="CP159534">
    <property type="protein sequence ID" value="XCJ71769.1"/>
    <property type="molecule type" value="Genomic_DNA"/>
</dbReference>
<proteinExistence type="predicted"/>
<dbReference type="AlphaFoldDB" id="A0AAU8IU78"/>
<protein>
    <submittedName>
        <fullName evidence="1">Uncharacterized protein</fullName>
    </submittedName>
</protein>